<keyword evidence="2" id="KW-1185">Reference proteome</keyword>
<organism evidence="1 2">
    <name type="scientific">Pluteus cervinus</name>
    <dbReference type="NCBI Taxonomy" id="181527"/>
    <lineage>
        <taxon>Eukaryota</taxon>
        <taxon>Fungi</taxon>
        <taxon>Dikarya</taxon>
        <taxon>Basidiomycota</taxon>
        <taxon>Agaricomycotina</taxon>
        <taxon>Agaricomycetes</taxon>
        <taxon>Agaricomycetidae</taxon>
        <taxon>Agaricales</taxon>
        <taxon>Pluteineae</taxon>
        <taxon>Pluteaceae</taxon>
        <taxon>Pluteus</taxon>
    </lineage>
</organism>
<protein>
    <submittedName>
        <fullName evidence="1">Uncharacterized protein</fullName>
    </submittedName>
</protein>
<accession>A0ACD3AZL7</accession>
<reference evidence="1 2" key="1">
    <citation type="journal article" date="2019" name="Nat. Ecol. Evol.">
        <title>Megaphylogeny resolves global patterns of mushroom evolution.</title>
        <authorList>
            <person name="Varga T."/>
            <person name="Krizsan K."/>
            <person name="Foldi C."/>
            <person name="Dima B."/>
            <person name="Sanchez-Garcia M."/>
            <person name="Sanchez-Ramirez S."/>
            <person name="Szollosi G.J."/>
            <person name="Szarkandi J.G."/>
            <person name="Papp V."/>
            <person name="Albert L."/>
            <person name="Andreopoulos W."/>
            <person name="Angelini C."/>
            <person name="Antonin V."/>
            <person name="Barry K.W."/>
            <person name="Bougher N.L."/>
            <person name="Buchanan P."/>
            <person name="Buyck B."/>
            <person name="Bense V."/>
            <person name="Catcheside P."/>
            <person name="Chovatia M."/>
            <person name="Cooper J."/>
            <person name="Damon W."/>
            <person name="Desjardin D."/>
            <person name="Finy P."/>
            <person name="Geml J."/>
            <person name="Haridas S."/>
            <person name="Hughes K."/>
            <person name="Justo A."/>
            <person name="Karasinski D."/>
            <person name="Kautmanova I."/>
            <person name="Kiss B."/>
            <person name="Kocsube S."/>
            <person name="Kotiranta H."/>
            <person name="LaButti K.M."/>
            <person name="Lechner B.E."/>
            <person name="Liimatainen K."/>
            <person name="Lipzen A."/>
            <person name="Lukacs Z."/>
            <person name="Mihaltcheva S."/>
            <person name="Morgado L.N."/>
            <person name="Niskanen T."/>
            <person name="Noordeloos M.E."/>
            <person name="Ohm R.A."/>
            <person name="Ortiz-Santana B."/>
            <person name="Ovrebo C."/>
            <person name="Racz N."/>
            <person name="Riley R."/>
            <person name="Savchenko A."/>
            <person name="Shiryaev A."/>
            <person name="Soop K."/>
            <person name="Spirin V."/>
            <person name="Szebenyi C."/>
            <person name="Tomsovsky M."/>
            <person name="Tulloss R.E."/>
            <person name="Uehling J."/>
            <person name="Grigoriev I.V."/>
            <person name="Vagvolgyi C."/>
            <person name="Papp T."/>
            <person name="Martin F.M."/>
            <person name="Miettinen O."/>
            <person name="Hibbett D.S."/>
            <person name="Nagy L.G."/>
        </authorList>
    </citation>
    <scope>NUCLEOTIDE SEQUENCE [LARGE SCALE GENOMIC DNA]</scope>
    <source>
        <strain evidence="1 2">NL-1719</strain>
    </source>
</reference>
<dbReference type="EMBL" id="ML208303">
    <property type="protein sequence ID" value="TFK71051.1"/>
    <property type="molecule type" value="Genomic_DNA"/>
</dbReference>
<evidence type="ECO:0000313" key="1">
    <source>
        <dbReference type="EMBL" id="TFK71051.1"/>
    </source>
</evidence>
<dbReference type="Proteomes" id="UP000308600">
    <property type="component" value="Unassembled WGS sequence"/>
</dbReference>
<gene>
    <name evidence="1" type="ORF">BDN72DRAFT_838145</name>
</gene>
<evidence type="ECO:0000313" key="2">
    <source>
        <dbReference type="Proteomes" id="UP000308600"/>
    </source>
</evidence>
<name>A0ACD3AZL7_9AGAR</name>
<sequence>MISDRYPQFIPFRSAQVQVLNQSRLCAPDHVTLRYTSWHEPRERRREELGSCVRVGIGGSVGQVEPSRIQTGAGSPNRIPNPGDIRCVCRPGELGL</sequence>
<proteinExistence type="predicted"/>